<evidence type="ECO:0000256" key="1">
    <source>
        <dbReference type="SAM" id="Phobius"/>
    </source>
</evidence>
<feature type="transmembrane region" description="Helical" evidence="1">
    <location>
        <begin position="79"/>
        <end position="100"/>
    </location>
</feature>
<dbReference type="RefSeq" id="WP_344677540.1">
    <property type="nucleotide sequence ID" value="NZ_BAAAUX010000002.1"/>
</dbReference>
<feature type="transmembrane region" description="Helical" evidence="1">
    <location>
        <begin position="159"/>
        <end position="180"/>
    </location>
</feature>
<accession>A0ABN3V262</accession>
<feature type="transmembrane region" description="Helical" evidence="1">
    <location>
        <begin position="20"/>
        <end position="41"/>
    </location>
</feature>
<feature type="transmembrane region" description="Helical" evidence="1">
    <location>
        <begin position="129"/>
        <end position="153"/>
    </location>
</feature>
<feature type="transmembrane region" description="Helical" evidence="1">
    <location>
        <begin position="508"/>
        <end position="529"/>
    </location>
</feature>
<feature type="transmembrane region" description="Helical" evidence="1">
    <location>
        <begin position="192"/>
        <end position="215"/>
    </location>
</feature>
<feature type="transmembrane region" description="Helical" evidence="1">
    <location>
        <begin position="294"/>
        <end position="315"/>
    </location>
</feature>
<sequence>MNSFAGTGEMLRLAVRRDRVRGTAWVLFLLLLVVGVAAQYAGLFPDDRARLDFAAEVRANSALNAFTGLLHGTGLGNLVMWKIGDIAFTLIALMAVLTVVRHTRAEEETGRSELVGAGVVGRFAPLTAALVHTCGLSLAAGVLSAAGLIAYGLEADGSITFGLALVMPGIFFAAVAALAAQLTERARTANAIACTVLGAGYLIRFVADGAGLGGLRWLSPSGWSHLAVPYGGNRVWVLAVPVLLSALVATAAYRLADRRDLGAGVLSARTGPAAAGRGLRGPVGLAWRLHRTQLLGWIAGFTAFSAATAGVATGMPEVAERSGQYVQEFFRRYTVAPGVGIADTFIWLILLSLGYLAALYPMLAALRLRTEETSGRAEATLATSVGRTRWAVSHLVFAACGSVLLPAASGLAAGGVHAAATGDPAQLPRVLAAALVQVPAVWLVGAVAVIAFGAVPRLAVAIAWVVFMLVMVLGEVIGPILGIDYWLANLVIPFHHVPKLLTGGTFSATPLLVMTALAVALTAAGLAALRRRDLSS</sequence>
<keyword evidence="3" id="KW-1185">Reference proteome</keyword>
<feature type="transmembrane region" description="Helical" evidence="1">
    <location>
        <begin position="395"/>
        <end position="418"/>
    </location>
</feature>
<evidence type="ECO:0000313" key="3">
    <source>
        <dbReference type="Proteomes" id="UP001500979"/>
    </source>
</evidence>
<feature type="transmembrane region" description="Helical" evidence="1">
    <location>
        <begin position="235"/>
        <end position="256"/>
    </location>
</feature>
<feature type="transmembrane region" description="Helical" evidence="1">
    <location>
        <begin position="345"/>
        <end position="366"/>
    </location>
</feature>
<dbReference type="Proteomes" id="UP001500979">
    <property type="component" value="Unassembled WGS sequence"/>
</dbReference>
<feature type="transmembrane region" description="Helical" evidence="1">
    <location>
        <begin position="462"/>
        <end position="488"/>
    </location>
</feature>
<keyword evidence="1" id="KW-0812">Transmembrane</keyword>
<proteinExistence type="predicted"/>
<gene>
    <name evidence="2" type="ORF">GCM10010470_03650</name>
</gene>
<protein>
    <submittedName>
        <fullName evidence="2">Multidrug efflux ABC transporter permease</fullName>
    </submittedName>
</protein>
<evidence type="ECO:0000313" key="2">
    <source>
        <dbReference type="EMBL" id="GAA2774902.1"/>
    </source>
</evidence>
<reference evidence="2 3" key="1">
    <citation type="journal article" date="2019" name="Int. J. Syst. Evol. Microbiol.">
        <title>The Global Catalogue of Microorganisms (GCM) 10K type strain sequencing project: providing services to taxonomists for standard genome sequencing and annotation.</title>
        <authorList>
            <consortium name="The Broad Institute Genomics Platform"/>
            <consortium name="The Broad Institute Genome Sequencing Center for Infectious Disease"/>
            <person name="Wu L."/>
            <person name="Ma J."/>
        </authorList>
    </citation>
    <scope>NUCLEOTIDE SEQUENCE [LARGE SCALE GENOMIC DNA]</scope>
    <source>
        <strain evidence="2 3">JCM 9383</strain>
    </source>
</reference>
<feature type="transmembrane region" description="Helical" evidence="1">
    <location>
        <begin position="430"/>
        <end position="455"/>
    </location>
</feature>
<name>A0ABN3V262_9PSEU</name>
<keyword evidence="1" id="KW-1133">Transmembrane helix</keyword>
<dbReference type="EMBL" id="BAAAUX010000002">
    <property type="protein sequence ID" value="GAA2774902.1"/>
    <property type="molecule type" value="Genomic_DNA"/>
</dbReference>
<organism evidence="2 3">
    <name type="scientific">Saccharopolyspora taberi</name>
    <dbReference type="NCBI Taxonomy" id="60895"/>
    <lineage>
        <taxon>Bacteria</taxon>
        <taxon>Bacillati</taxon>
        <taxon>Actinomycetota</taxon>
        <taxon>Actinomycetes</taxon>
        <taxon>Pseudonocardiales</taxon>
        <taxon>Pseudonocardiaceae</taxon>
        <taxon>Saccharopolyspora</taxon>
    </lineage>
</organism>
<keyword evidence="1" id="KW-0472">Membrane</keyword>
<comment type="caution">
    <text evidence="2">The sequence shown here is derived from an EMBL/GenBank/DDBJ whole genome shotgun (WGS) entry which is preliminary data.</text>
</comment>